<dbReference type="EnsemblMetazoa" id="AATE017073-RA">
    <property type="protein sequence ID" value="AATE017073-PA.1"/>
    <property type="gene ID" value="AATE017073"/>
</dbReference>
<dbReference type="AlphaFoldDB" id="A0A182JFF6"/>
<dbReference type="InterPro" id="IPR011679">
    <property type="entry name" value="ERp29_C"/>
</dbReference>
<dbReference type="VEuPathDB" id="VectorBase:AATE017073"/>
<dbReference type="Gene3D" id="1.20.1150.12">
    <property type="entry name" value="Endoplasmic reticulum resident protein 29, C-terminal domain"/>
    <property type="match status" value="1"/>
</dbReference>
<feature type="region of interest" description="Disordered" evidence="1">
    <location>
        <begin position="471"/>
        <end position="491"/>
    </location>
</feature>
<protein>
    <recommendedName>
        <fullName evidence="5">Endoplasmic reticulum resident protein 29 C-terminal domain-containing protein</fullName>
    </recommendedName>
</protein>
<evidence type="ECO:0000256" key="1">
    <source>
        <dbReference type="SAM" id="MobiDB-lite"/>
    </source>
</evidence>
<feature type="domain" description="ERp29 N-terminal" evidence="3">
    <location>
        <begin position="676"/>
        <end position="800"/>
    </location>
</feature>
<dbReference type="STRING" id="41427.A0A182JFF6"/>
<dbReference type="Gene3D" id="3.40.30.10">
    <property type="entry name" value="Glutaredoxin"/>
    <property type="match status" value="1"/>
</dbReference>
<dbReference type="InterPro" id="IPR036356">
    <property type="entry name" value="ERp29_C_sf"/>
</dbReference>
<evidence type="ECO:0000313" key="4">
    <source>
        <dbReference type="EnsemblMetazoa" id="AATE017073-PA.1"/>
    </source>
</evidence>
<dbReference type="InterPro" id="IPR036249">
    <property type="entry name" value="Thioredoxin-like_sf"/>
</dbReference>
<dbReference type="FunFam" id="3.40.30.10:FF:000133">
    <property type="entry name" value="Endoplasmic reticulum resident protein 29"/>
    <property type="match status" value="1"/>
</dbReference>
<dbReference type="InterPro" id="IPR016855">
    <property type="entry name" value="ERp29"/>
</dbReference>
<dbReference type="PANTHER" id="PTHR12211">
    <property type="entry name" value="ENDOPLASMIC RETICULUM PROTEIN ERP29"/>
    <property type="match status" value="1"/>
</dbReference>
<proteinExistence type="predicted"/>
<feature type="region of interest" description="Disordered" evidence="1">
    <location>
        <begin position="313"/>
        <end position="368"/>
    </location>
</feature>
<feature type="region of interest" description="Disordered" evidence="1">
    <location>
        <begin position="200"/>
        <end position="219"/>
    </location>
</feature>
<feature type="domain" description="Endoplasmic reticulum resident protein 29 C-terminal" evidence="2">
    <location>
        <begin position="801"/>
        <end position="900"/>
    </location>
</feature>
<dbReference type="SUPFAM" id="SSF47933">
    <property type="entry name" value="ERP29 C domain-like"/>
    <property type="match status" value="1"/>
</dbReference>
<evidence type="ECO:0000259" key="2">
    <source>
        <dbReference type="Pfam" id="PF07749"/>
    </source>
</evidence>
<dbReference type="Pfam" id="PF07912">
    <property type="entry name" value="ERp29_N"/>
    <property type="match status" value="1"/>
</dbReference>
<dbReference type="GO" id="GO:0009306">
    <property type="term" value="P:protein secretion"/>
    <property type="evidence" value="ECO:0007669"/>
    <property type="project" value="InterPro"/>
</dbReference>
<feature type="region of interest" description="Disordered" evidence="1">
    <location>
        <begin position="54"/>
        <end position="94"/>
    </location>
</feature>
<feature type="compositionally biased region" description="Basic and acidic residues" evidence="1">
    <location>
        <begin position="313"/>
        <end position="323"/>
    </location>
</feature>
<dbReference type="PANTHER" id="PTHR12211:SF0">
    <property type="entry name" value="ENDOPLASMIC RETICULUM RESIDENT PROTEIN 29"/>
    <property type="match status" value="1"/>
</dbReference>
<dbReference type="Pfam" id="PF07749">
    <property type="entry name" value="ERp29"/>
    <property type="match status" value="1"/>
</dbReference>
<sequence>MDFFKGVLPPLPKLPNLKKIRNWNGGSLLNLNHLPSLPSTFGLGSFMHSAAPSPPSTHAPCSYPSVPASNSVLGTRNKEEGQRNRNAPHAHFRAQHRRNTSDICIISTAVSSESPAEFIRRDNFGLYALKCDRSAAKHGILLNLPRKLTQAVVGDGSAAPISGTADQHNGVDGALVHEKFSPCKRLAPAPAFAAGILQQQHESVSIKPPPRRRKRSPLQARNLPETAILPELNRWEKNNSELFRIVERESASATRARSAGGVGLVGWSRKPELPLTGPVRTCDPVRTSGLVGPAKARSVDNLLAIRCHGRARYDPREHRKSESDSDSEVQQVRSLRVHPAPNPRRSSRNMKHASGEVKRAAPQAARKCRERKDACSRIAKDSLIADLPKVDQHLLEHSGAAGKENGITAPVSSAAAILHFKLQRATDFSIENNSNEIEVRFRSHACSEGDGSEQPVRPEERLPLPTRVTQLRRGNSRSSAPIVGQPTAKTQVPAIRHSNENVAISAITSVGACDSVPKSTALPIEQQQQQHQFVPLAEVLKKSIDCSELKRRWINEFLGETDAPVELTEQRSEELPVAAGNRHREAAPLKNCQHSSEASVDIFRQPICDFEEFDVLFSKAQEMRQVEQGEMVPNDGDLPCPDGAARKSVKLNMLYTPFVLFIIPLVAVLIDSSSAWTARGCVDLDSSTFDKVVTKFRYSLVKFDTAFPYGDKHEAFTKLAQETVGLTDDLLFALVGIKDYGEQDNADLGRRFNIPKEYPAIKLFARDVANPVDFPDDLAVTVENLRMFLKRNTDLYIGLPGCVKKLDEFAHAFMQSSDKAEREKIIAEIETLEIDVALRDQYLKSYPMYVSMMRKIEKSAQRPEDVVNDEIKRVEKLLKGKLSDAKKVELSLRTNIMLSFIAAKAQNTHDDL</sequence>
<organism evidence="4">
    <name type="scientific">Anopheles atroparvus</name>
    <name type="common">European mosquito</name>
    <dbReference type="NCBI Taxonomy" id="41427"/>
    <lineage>
        <taxon>Eukaryota</taxon>
        <taxon>Metazoa</taxon>
        <taxon>Ecdysozoa</taxon>
        <taxon>Arthropoda</taxon>
        <taxon>Hexapoda</taxon>
        <taxon>Insecta</taxon>
        <taxon>Pterygota</taxon>
        <taxon>Neoptera</taxon>
        <taxon>Endopterygota</taxon>
        <taxon>Diptera</taxon>
        <taxon>Nematocera</taxon>
        <taxon>Culicoidea</taxon>
        <taxon>Culicidae</taxon>
        <taxon>Anophelinae</taxon>
        <taxon>Anopheles</taxon>
    </lineage>
</organism>
<accession>A0A182JFF6</accession>
<dbReference type="InterPro" id="IPR012883">
    <property type="entry name" value="ERp29_N"/>
</dbReference>
<reference evidence="4" key="1">
    <citation type="submission" date="2022-08" db="UniProtKB">
        <authorList>
            <consortium name="EnsemblMetazoa"/>
        </authorList>
    </citation>
    <scope>IDENTIFICATION</scope>
    <source>
        <strain evidence="4">EBRO</strain>
    </source>
</reference>
<evidence type="ECO:0008006" key="5">
    <source>
        <dbReference type="Google" id="ProtNLM"/>
    </source>
</evidence>
<evidence type="ECO:0000259" key="3">
    <source>
        <dbReference type="Pfam" id="PF07912"/>
    </source>
</evidence>
<dbReference type="GO" id="GO:0005788">
    <property type="term" value="C:endoplasmic reticulum lumen"/>
    <property type="evidence" value="ECO:0007669"/>
    <property type="project" value="InterPro"/>
</dbReference>
<name>A0A182JFF6_ANOAO</name>
<dbReference type="SUPFAM" id="SSF52833">
    <property type="entry name" value="Thioredoxin-like"/>
    <property type="match status" value="1"/>
</dbReference>